<reference evidence="1 2" key="1">
    <citation type="submission" date="2019-06" db="EMBL/GenBank/DDBJ databases">
        <title>A large-scale integrated study on North Sea by COGITO (Coastal Microbe Genomic &amp; Taxonomic Observatory).</title>
        <authorList>
            <person name="Teeling H."/>
        </authorList>
    </citation>
    <scope>NUCLEOTIDE SEQUENCE [LARGE SCALE GENOMIC DNA]</scope>
    <source>
        <strain evidence="1 2">MAR_2009_79</strain>
    </source>
</reference>
<comment type="caution">
    <text evidence="1">The sequence shown here is derived from an EMBL/GenBank/DDBJ whole genome shotgun (WGS) entry which is preliminary data.</text>
</comment>
<gene>
    <name evidence="1" type="ORF">GQ41_2208</name>
</gene>
<organism evidence="1 2">
    <name type="scientific">Arenibacter algicola</name>
    <dbReference type="NCBI Taxonomy" id="616991"/>
    <lineage>
        <taxon>Bacteria</taxon>
        <taxon>Pseudomonadati</taxon>
        <taxon>Bacteroidota</taxon>
        <taxon>Flavobacteriia</taxon>
        <taxon>Flavobacteriales</taxon>
        <taxon>Flavobacteriaceae</taxon>
        <taxon>Arenibacter</taxon>
    </lineage>
</organism>
<dbReference type="RefSeq" id="WP_142189479.1">
    <property type="nucleotide sequence ID" value="NZ_VHIF01000001.1"/>
</dbReference>
<name>A0ABY3AB14_9FLAO</name>
<dbReference type="EMBL" id="VHIF01000001">
    <property type="protein sequence ID" value="TQO37590.1"/>
    <property type="molecule type" value="Genomic_DNA"/>
</dbReference>
<evidence type="ECO:0000313" key="2">
    <source>
        <dbReference type="Proteomes" id="UP000315363"/>
    </source>
</evidence>
<dbReference type="Proteomes" id="UP000315363">
    <property type="component" value="Unassembled WGS sequence"/>
</dbReference>
<sequence>MKYYALFLLCVTVLNLYSQEKKFIDWLPQEVEYYKNLKGLAEYINNKDKADISKDTLLNKYIYMDMDTLKYKGTIYDMANMDTIFSLIPHAIRKNGGIENLDAKPIRFYKDHEVYRPFERALKDAVPFVLVYYRKERPDEPLGTLLFDPKTRKLASWILISQGGSGWYYF</sequence>
<accession>A0ABY3AB14</accession>
<evidence type="ECO:0000313" key="1">
    <source>
        <dbReference type="EMBL" id="TQO37590.1"/>
    </source>
</evidence>
<protein>
    <submittedName>
        <fullName evidence="1">Uncharacterized protein</fullName>
    </submittedName>
</protein>
<proteinExistence type="predicted"/>
<keyword evidence="2" id="KW-1185">Reference proteome</keyword>